<comment type="caution">
    <text evidence="3">The sequence shown here is derived from an EMBL/GenBank/DDBJ whole genome shotgun (WGS) entry which is preliminary data.</text>
</comment>
<evidence type="ECO:0000256" key="1">
    <source>
        <dbReference type="ARBA" id="ARBA00008728"/>
    </source>
</evidence>
<comment type="similarity">
    <text evidence="1">Belongs to the nucleoside-specific channel-forming outer membrane porin (Tsx) (TC 1.B.10) family.</text>
</comment>
<gene>
    <name evidence="3" type="ORF">B3C1_14847</name>
</gene>
<dbReference type="GO" id="GO:0009279">
    <property type="term" value="C:cell outer membrane"/>
    <property type="evidence" value="ECO:0007669"/>
    <property type="project" value="InterPro"/>
</dbReference>
<proteinExistence type="inferred from homology"/>
<dbReference type="InterPro" id="IPR018013">
    <property type="entry name" value="Channel_Tsx-like"/>
</dbReference>
<evidence type="ECO:0000313" key="4">
    <source>
        <dbReference type="Proteomes" id="UP000006755"/>
    </source>
</evidence>
<feature type="signal peptide" evidence="2">
    <location>
        <begin position="1"/>
        <end position="16"/>
    </location>
</feature>
<keyword evidence="2" id="KW-0732">Signal</keyword>
<evidence type="ECO:0000256" key="2">
    <source>
        <dbReference type="SAM" id="SignalP"/>
    </source>
</evidence>
<reference evidence="3 4" key="1">
    <citation type="journal article" date="2012" name="J. Bacteriol.">
        <title>Genome Sequence of Gallaecimonas xiamenensis Type Strain 3-C-1.</title>
        <authorList>
            <person name="Lai Q."/>
            <person name="Wang L."/>
            <person name="Wang W."/>
            <person name="Shao Z."/>
        </authorList>
    </citation>
    <scope>NUCLEOTIDE SEQUENCE [LARGE SCALE GENOMIC DNA]</scope>
    <source>
        <strain evidence="3 4">3-C-1</strain>
    </source>
</reference>
<feature type="chain" id="PRO_5003858573" description="Nucleoside-binding outer membrane protein" evidence="2">
    <location>
        <begin position="17"/>
        <end position="247"/>
    </location>
</feature>
<dbReference type="Pfam" id="PF03502">
    <property type="entry name" value="Channel_Tsx"/>
    <property type="match status" value="1"/>
</dbReference>
<name>K2IHJ9_9GAMM</name>
<dbReference type="AlphaFoldDB" id="K2IHJ9"/>
<evidence type="ECO:0000313" key="3">
    <source>
        <dbReference type="EMBL" id="EKE69581.1"/>
    </source>
</evidence>
<dbReference type="RefSeq" id="WP_008485823.1">
    <property type="nucleotide sequence ID" value="NZ_AMRI01000023.1"/>
</dbReference>
<dbReference type="OrthoDB" id="104801at2"/>
<keyword evidence="4" id="KW-1185">Reference proteome</keyword>
<sequence>MRALLLAGLVATPAFAGLQWQDNSLSYLYGQNFKVNADTQQTLTFEHVSGWDFGDLFFFTDGTRFNGVQGDNTTYYGEFSPRFSAGKLSGKDLSFGVVSDLLLATTYEFGEGDVNTLLVGPGFDLKLPGFDFFQLNFYKRLPRGSKNRDGETFQITPAWKMSFPVGDSQVVFDGFIDWVVDNDGSYHANLHINPQLKYDLGPAVGLAKNKLFVGIEYDYWKNRFGIKDTDAFRTDQSVTNLLVKYHF</sequence>
<dbReference type="Proteomes" id="UP000006755">
    <property type="component" value="Unassembled WGS sequence"/>
</dbReference>
<dbReference type="Gene3D" id="2.40.230.20">
    <property type="entry name" value="Nucleoside-specific channel-forming protein, Tsx-like"/>
    <property type="match status" value="1"/>
</dbReference>
<dbReference type="InterPro" id="IPR036777">
    <property type="entry name" value="Channel_Tsx-like_sf"/>
</dbReference>
<organism evidence="3 4">
    <name type="scientific">Gallaecimonas xiamenensis 3-C-1</name>
    <dbReference type="NCBI Taxonomy" id="745411"/>
    <lineage>
        <taxon>Bacteria</taxon>
        <taxon>Pseudomonadati</taxon>
        <taxon>Pseudomonadota</taxon>
        <taxon>Gammaproteobacteria</taxon>
        <taxon>Enterobacterales</taxon>
        <taxon>Gallaecimonadaceae</taxon>
        <taxon>Gallaecimonas</taxon>
    </lineage>
</organism>
<dbReference type="EMBL" id="AMRI01000023">
    <property type="protein sequence ID" value="EKE69581.1"/>
    <property type="molecule type" value="Genomic_DNA"/>
</dbReference>
<dbReference type="eggNOG" id="COG3248">
    <property type="taxonomic scope" value="Bacteria"/>
</dbReference>
<evidence type="ECO:0008006" key="5">
    <source>
        <dbReference type="Google" id="ProtNLM"/>
    </source>
</evidence>
<dbReference type="PATRIC" id="fig|745411.4.peg.2921"/>
<protein>
    <recommendedName>
        <fullName evidence="5">Nucleoside-binding outer membrane protein</fullName>
    </recommendedName>
</protein>
<dbReference type="SUPFAM" id="SSF111364">
    <property type="entry name" value="Tsx-like channel"/>
    <property type="match status" value="1"/>
</dbReference>
<accession>K2IHJ9</accession>